<organism evidence="1">
    <name type="scientific">Tunturiibacter gelidiferens</name>
    <dbReference type="NCBI Taxonomy" id="3069689"/>
    <lineage>
        <taxon>Bacteria</taxon>
        <taxon>Pseudomonadati</taxon>
        <taxon>Acidobacteriota</taxon>
        <taxon>Terriglobia</taxon>
        <taxon>Terriglobales</taxon>
        <taxon>Acidobacteriaceae</taxon>
        <taxon>Tunturiibacter</taxon>
    </lineage>
</organism>
<reference evidence="1" key="2">
    <citation type="journal article" date="2024" name="Environ. Microbiol.">
        <title>Genome analysis and description of Tunturibacter gen. nov. expands the diversity of Terriglobia in tundra soils.</title>
        <authorList>
            <person name="Messyasz A."/>
            <person name="Mannisto M.K."/>
            <person name="Kerkhof L.J."/>
            <person name="Haggblom M.M."/>
        </authorList>
    </citation>
    <scope>NUCLEOTIDE SEQUENCE</scope>
    <source>
        <strain evidence="1">M8UP39</strain>
    </source>
</reference>
<name>A0AAU7YVG5_9BACT</name>
<gene>
    <name evidence="1" type="ORF">RBB81_13390</name>
</gene>
<evidence type="ECO:0000313" key="1">
    <source>
        <dbReference type="EMBL" id="XCB20583.1"/>
    </source>
</evidence>
<dbReference type="AlphaFoldDB" id="A0AAU7YVG5"/>
<protein>
    <submittedName>
        <fullName evidence="1">Uncharacterized protein</fullName>
    </submittedName>
</protein>
<dbReference type="EMBL" id="CP132938">
    <property type="protein sequence ID" value="XCB20583.1"/>
    <property type="molecule type" value="Genomic_DNA"/>
</dbReference>
<dbReference type="KEGG" id="tgi:RBB81_13390"/>
<reference evidence="1" key="1">
    <citation type="submission" date="2023-08" db="EMBL/GenBank/DDBJ databases">
        <authorList>
            <person name="Messyasz A."/>
            <person name="Mannisto M.K."/>
            <person name="Kerkhof L.J."/>
            <person name="Haggblom M."/>
        </authorList>
    </citation>
    <scope>NUCLEOTIDE SEQUENCE</scope>
    <source>
        <strain evidence="1">M8UP39</strain>
    </source>
</reference>
<proteinExistence type="predicted"/>
<sequence length="66" mass="7217">MEALLTGIGLEGDGASDGRAFANPRFYLRMEGPREFAVVDLGAYCLVLRIQKAGFSQECFGLFMLP</sequence>
<accession>A0AAU7YVG5</accession>
<dbReference type="RefSeq" id="WP_353071001.1">
    <property type="nucleotide sequence ID" value="NZ_CP132938.1"/>
</dbReference>